<feature type="site" description="May be important for catalysis" evidence="7">
    <location>
        <position position="236"/>
    </location>
</feature>
<dbReference type="OrthoDB" id="107551at2"/>
<dbReference type="SUPFAM" id="SSF51445">
    <property type="entry name" value="(Trans)glycosidases"/>
    <property type="match status" value="1"/>
</dbReference>
<evidence type="ECO:0000256" key="5">
    <source>
        <dbReference type="ARBA" id="ARBA00022801"/>
    </source>
</evidence>
<name>W6AAE6_9MOLU</name>
<dbReference type="PATRIC" id="fig|1276257.3.peg.416"/>
<accession>W6AAE6</accession>
<reference evidence="9 10" key="1">
    <citation type="journal article" date="2014" name="Genome Biol. Evol.">
        <title>Molecular evolution of the substrate utilization strategies and putative virulence factors in mosquito-associated Spiroplasma species.</title>
        <authorList>
            <person name="Chang T.H."/>
            <person name="Lo W.S."/>
            <person name="Ku C."/>
            <person name="Chen L.L."/>
            <person name="Kuo C.H."/>
        </authorList>
    </citation>
    <scope>NUCLEOTIDE SEQUENCE [LARGE SCALE GENOMIC DNA]</scope>
    <source>
        <strain evidence="9">Ar-1343</strain>
    </source>
</reference>
<keyword evidence="10" id="KW-1185">Reference proteome</keyword>
<dbReference type="PRINTS" id="PR00741">
    <property type="entry name" value="GLHYDRLASE29"/>
</dbReference>
<dbReference type="Gene3D" id="3.20.20.80">
    <property type="entry name" value="Glycosidases"/>
    <property type="match status" value="1"/>
</dbReference>
<evidence type="ECO:0000256" key="7">
    <source>
        <dbReference type="PIRSR" id="PIRSR001092-1"/>
    </source>
</evidence>
<dbReference type="InterPro" id="IPR017853">
    <property type="entry name" value="GH"/>
</dbReference>
<dbReference type="HOGENOM" id="CLU_002934_0_0_14"/>
<dbReference type="InterPro" id="IPR057739">
    <property type="entry name" value="Glyco_hydro_29_N"/>
</dbReference>
<dbReference type="PANTHER" id="PTHR10030:SF37">
    <property type="entry name" value="ALPHA-L-FUCOSIDASE-RELATED"/>
    <property type="match status" value="1"/>
</dbReference>
<keyword evidence="4" id="KW-0732">Signal</keyword>
<comment type="function">
    <text evidence="1">Alpha-L-fucosidase is responsible for hydrolyzing the alpha-1,6-linked fucose joined to the reducing-end N-acetylglucosamine of the carbohydrate moieties of glycoproteins.</text>
</comment>
<feature type="domain" description="Glycoside hydrolase family 29 N-terminal" evidence="8">
    <location>
        <begin position="6"/>
        <end position="303"/>
    </location>
</feature>
<dbReference type="GO" id="GO:0016139">
    <property type="term" value="P:glycoside catabolic process"/>
    <property type="evidence" value="ECO:0007669"/>
    <property type="project" value="TreeGrafter"/>
</dbReference>
<dbReference type="SMART" id="SM00812">
    <property type="entry name" value="Alpha_L_fucos"/>
    <property type="match status" value="1"/>
</dbReference>
<dbReference type="GO" id="GO:0006004">
    <property type="term" value="P:fucose metabolic process"/>
    <property type="evidence" value="ECO:0007669"/>
    <property type="project" value="InterPro"/>
</dbReference>
<evidence type="ECO:0000256" key="2">
    <source>
        <dbReference type="ARBA" id="ARBA00007951"/>
    </source>
</evidence>
<organism evidence="9 10">
    <name type="scientific">Spiroplasma sabaudiense Ar-1343</name>
    <dbReference type="NCBI Taxonomy" id="1276257"/>
    <lineage>
        <taxon>Bacteria</taxon>
        <taxon>Bacillati</taxon>
        <taxon>Mycoplasmatota</taxon>
        <taxon>Mollicutes</taxon>
        <taxon>Entomoplasmatales</taxon>
        <taxon>Spiroplasmataceae</taxon>
        <taxon>Spiroplasma</taxon>
    </lineage>
</organism>
<evidence type="ECO:0000259" key="8">
    <source>
        <dbReference type="Pfam" id="PF01120"/>
    </source>
</evidence>
<dbReference type="Pfam" id="PF01120">
    <property type="entry name" value="Alpha_L_fucos"/>
    <property type="match status" value="1"/>
</dbReference>
<dbReference type="STRING" id="1276257.SSABA_v1c04060"/>
<keyword evidence="5" id="KW-0378">Hydrolase</keyword>
<evidence type="ECO:0000313" key="10">
    <source>
        <dbReference type="Proteomes" id="UP000019265"/>
    </source>
</evidence>
<dbReference type="PANTHER" id="PTHR10030">
    <property type="entry name" value="ALPHA-L-FUCOSIDASE"/>
    <property type="match status" value="1"/>
</dbReference>
<dbReference type="AlphaFoldDB" id="W6AAE6"/>
<dbReference type="eggNOG" id="COG3669">
    <property type="taxonomic scope" value="Bacteria"/>
</dbReference>
<evidence type="ECO:0000256" key="4">
    <source>
        <dbReference type="ARBA" id="ARBA00022729"/>
    </source>
</evidence>
<sequence>MNKRIENYQNLKYGLFIHYGLYSFFEEGEWYWNMNKLSKSDFLEKLGNLKNLELQVDFDSLIFKAKKWGFKYVVLTTRHHEGFSLYDTKGLSDFDIKSLKNQTDLVKDFVQACRKYDIKPVLYHTTLDWYDDRFEKDFNAYLDYLYKSVEILTKNYGEIAGFWFDGNWSKPDADWNETKLYQMIRQNQPNAVIVNNSGLNAKGAAGNEFLEVVTYEQGALLEQLVEVQENLAREVCETINDHWGVAKLDYNFKSIQQVITHLVNVVANKANYLLNIGLDKNGIVGNVESQILNMVGDWIDKFGKKLFENFNLVDRVGENYLIETRDHYTIFLANIKSGGHVDEIAYGSKELKSIVFNNVTKKIKTMQGLDDKEIYEFDQKSQKLSFIPKSFKYGNNTIYKVIICEKEGD</sequence>
<proteinExistence type="inferred from homology"/>
<protein>
    <recommendedName>
        <fullName evidence="3">alpha-L-fucosidase</fullName>
        <ecNumber evidence="3">3.2.1.51</ecNumber>
    </recommendedName>
</protein>
<dbReference type="InterPro" id="IPR016286">
    <property type="entry name" value="FUC_metazoa-typ"/>
</dbReference>
<keyword evidence="6" id="KW-0326">Glycosidase</keyword>
<evidence type="ECO:0000313" key="9">
    <source>
        <dbReference type="EMBL" id="AHI53815.1"/>
    </source>
</evidence>
<evidence type="ECO:0000256" key="1">
    <source>
        <dbReference type="ARBA" id="ARBA00004071"/>
    </source>
</evidence>
<dbReference type="PIRSF" id="PIRSF001092">
    <property type="entry name" value="Alpha-L-fucosidase"/>
    <property type="match status" value="1"/>
</dbReference>
<comment type="similarity">
    <text evidence="2">Belongs to the glycosyl hydrolase 29 family.</text>
</comment>
<dbReference type="GO" id="GO:0005764">
    <property type="term" value="C:lysosome"/>
    <property type="evidence" value="ECO:0007669"/>
    <property type="project" value="TreeGrafter"/>
</dbReference>
<dbReference type="InterPro" id="IPR000933">
    <property type="entry name" value="Glyco_hydro_29"/>
</dbReference>
<evidence type="ECO:0000256" key="3">
    <source>
        <dbReference type="ARBA" id="ARBA00012662"/>
    </source>
</evidence>
<gene>
    <name evidence="9" type="ORF">SSABA_v1c04060</name>
</gene>
<dbReference type="KEGG" id="ssab:SSABA_v1c04060"/>
<dbReference type="Proteomes" id="UP000019265">
    <property type="component" value="Chromosome"/>
</dbReference>
<evidence type="ECO:0000256" key="6">
    <source>
        <dbReference type="ARBA" id="ARBA00023295"/>
    </source>
</evidence>
<dbReference type="EC" id="3.2.1.51" evidence="3"/>
<dbReference type="EMBL" id="CP006934">
    <property type="protein sequence ID" value="AHI53815.1"/>
    <property type="molecule type" value="Genomic_DNA"/>
</dbReference>
<dbReference type="GO" id="GO:0004560">
    <property type="term" value="F:alpha-L-fucosidase activity"/>
    <property type="evidence" value="ECO:0007669"/>
    <property type="project" value="InterPro"/>
</dbReference>